<dbReference type="GO" id="GO:0005763">
    <property type="term" value="C:mitochondrial small ribosomal subunit"/>
    <property type="evidence" value="ECO:0007669"/>
    <property type="project" value="TreeGrafter"/>
</dbReference>
<dbReference type="GO" id="GO:0003735">
    <property type="term" value="F:structural constituent of ribosome"/>
    <property type="evidence" value="ECO:0007669"/>
    <property type="project" value="TreeGrafter"/>
</dbReference>
<keyword evidence="3" id="KW-0809">Transit peptide</keyword>
<keyword evidence="5" id="KW-0411">Iron-sulfur</keyword>
<comment type="subcellular location">
    <subcellularLocation>
        <location evidence="1">Mitochondrion</location>
    </subcellularLocation>
</comment>
<comment type="caution">
    <text evidence="9">The sequence shown here is derived from an EMBL/GenBank/DDBJ whole genome shotgun (WGS) entry which is preliminary data.</text>
</comment>
<dbReference type="RefSeq" id="XP_043060342.1">
    <property type="nucleotide sequence ID" value="XM_043202580.1"/>
</dbReference>
<feature type="compositionally biased region" description="Acidic residues" evidence="8">
    <location>
        <begin position="272"/>
        <end position="297"/>
    </location>
</feature>
<evidence type="ECO:0000256" key="1">
    <source>
        <dbReference type="ARBA" id="ARBA00004173"/>
    </source>
</evidence>
<dbReference type="InterPro" id="IPR029063">
    <property type="entry name" value="SAM-dependent_MTases_sf"/>
</dbReference>
<dbReference type="SUPFAM" id="SSF53335">
    <property type="entry name" value="S-adenosyl-L-methionine-dependent methyltransferases"/>
    <property type="match status" value="1"/>
</dbReference>
<feature type="region of interest" description="Disordered" evidence="8">
    <location>
        <begin position="256"/>
        <end position="297"/>
    </location>
</feature>
<dbReference type="Proteomes" id="UP001196530">
    <property type="component" value="Unassembled WGS sequence"/>
</dbReference>
<dbReference type="AlphaFoldDB" id="A0AAN6DGE7"/>
<protein>
    <recommendedName>
        <fullName evidence="11">37S ribosomal protein S22, mitochondrial</fullName>
    </recommendedName>
</protein>
<evidence type="ECO:0000256" key="7">
    <source>
        <dbReference type="ARBA" id="ARBA00045681"/>
    </source>
</evidence>
<evidence type="ECO:0000313" key="10">
    <source>
        <dbReference type="Proteomes" id="UP001196530"/>
    </source>
</evidence>
<evidence type="ECO:0000256" key="4">
    <source>
        <dbReference type="ARBA" id="ARBA00023004"/>
    </source>
</evidence>
<evidence type="ECO:0000313" key="9">
    <source>
        <dbReference type="EMBL" id="KAG7819463.1"/>
    </source>
</evidence>
<dbReference type="InterPro" id="IPR052571">
    <property type="entry name" value="Mt_RNA_Methyltransferase"/>
</dbReference>
<evidence type="ECO:0008006" key="11">
    <source>
        <dbReference type="Google" id="ProtNLM"/>
    </source>
</evidence>
<organism evidence="9 10">
    <name type="scientific">Pichia angusta</name>
    <name type="common">Yeast</name>
    <name type="synonym">Hansenula polymorpha</name>
    <dbReference type="NCBI Taxonomy" id="870730"/>
    <lineage>
        <taxon>Eukaryota</taxon>
        <taxon>Fungi</taxon>
        <taxon>Dikarya</taxon>
        <taxon>Ascomycota</taxon>
        <taxon>Saccharomycotina</taxon>
        <taxon>Pichiomycetes</taxon>
        <taxon>Pichiales</taxon>
        <taxon>Pichiaceae</taxon>
        <taxon>Ogataea</taxon>
    </lineage>
</organism>
<evidence type="ECO:0000256" key="3">
    <source>
        <dbReference type="ARBA" id="ARBA00022946"/>
    </source>
</evidence>
<dbReference type="EMBL" id="JAHLUX010000004">
    <property type="protein sequence ID" value="KAG7819463.1"/>
    <property type="molecule type" value="Genomic_DNA"/>
</dbReference>
<dbReference type="InterPro" id="IPR016522">
    <property type="entry name" value="RSM22_mit_bud"/>
</dbReference>
<gene>
    <name evidence="9" type="ORF">KL928_002137</name>
</gene>
<keyword evidence="4" id="KW-0408">Iron</keyword>
<dbReference type="PIRSF" id="PIRSF007797">
    <property type="entry name" value="RSM22"/>
    <property type="match status" value="1"/>
</dbReference>
<evidence type="ECO:0000256" key="2">
    <source>
        <dbReference type="ARBA" id="ARBA00022723"/>
    </source>
</evidence>
<keyword evidence="2" id="KW-0479">Metal-binding</keyword>
<evidence type="ECO:0000256" key="5">
    <source>
        <dbReference type="ARBA" id="ARBA00023014"/>
    </source>
</evidence>
<evidence type="ECO:0000256" key="6">
    <source>
        <dbReference type="ARBA" id="ARBA00023128"/>
    </source>
</evidence>
<name>A0AAN6DGE7_PICAN</name>
<accession>A0AAN6DGE7</accession>
<dbReference type="Pfam" id="PF09243">
    <property type="entry name" value="Rsm22"/>
    <property type="match status" value="2"/>
</dbReference>
<comment type="function">
    <text evidence="7">Mitochondrial ribosome (mitoribosome) assembly factor. Binds at the interface of the head and body domains of the mitochondrial small ribosomal subunit (mt-SSU), occluding the mRNA channel and preventing compaction of the head domain towards the body. Probable inactive methyltransferase: retains the characteristic folding and ability to bind S-adenosyl-L-methionine, but it probably lost its methyltransferase activity.</text>
</comment>
<dbReference type="PANTHER" id="PTHR13184:SF5">
    <property type="entry name" value="METHYLTRANSFERASE-LIKE PROTEIN 17, MITOCHONDRIAL"/>
    <property type="match status" value="1"/>
</dbReference>
<dbReference type="InterPro" id="IPR015324">
    <property type="entry name" value="Ribosomal_Rsm22-like"/>
</dbReference>
<proteinExistence type="predicted"/>
<dbReference type="PANTHER" id="PTHR13184">
    <property type="entry name" value="37S RIBOSOMAL PROTEIN S22"/>
    <property type="match status" value="1"/>
</dbReference>
<dbReference type="GO" id="GO:0046872">
    <property type="term" value="F:metal ion binding"/>
    <property type="evidence" value="ECO:0007669"/>
    <property type="project" value="UniProtKB-KW"/>
</dbReference>
<dbReference type="GO" id="GO:0008168">
    <property type="term" value="F:methyltransferase activity"/>
    <property type="evidence" value="ECO:0007669"/>
    <property type="project" value="InterPro"/>
</dbReference>
<sequence>MLRTRQLALIRKFSCCLPRCKITIEHDDDKTYENIPRSSTVGTEKSSLFFSYRADGETFGQLVNEVLHDRNPLHNHRVVTPEEAIEGVDPKYRNTETGELLAAATSRDARLHPQTLAGRVNRRRVQLPRLIADAINYNMMLLHEPKLLKDKVAEYYKKLEDTSLHAKTNTEEEADIYIASSFLQNYATCYQVLDELKRRVGKDWSPKRVLDYGYGPGIGMVALNEVMGDDFSPEVKDVVVNGSFHMERRAKVLLSRQANEQHERGASQTEEATQEQEQQEAQEEQEEDSDFQEDENFDQPVIGRVKTKLLKIKSVVLEKLRPDNVKYDLIIAQNQLLRDEKKFPLEVDELLDPLIKRLAPGGHLVLLERGNPLGAEVIARARQVMLRPENHEDRTSKIPRLYKNSDVLAAEASELSLEDDEPVEPELLQHYDIQEAASVDPINLKIVAPCSHHGKCPLQYFKPEFYKYGKIGRRLKFCNYTIDVERPKYVMELKRGAKLATAWQNNPTKKFMSYAGSGRPNGKDYETASYSYLIVQRSAESNEELEALRQQDVGGRSVGYVPQTTEELPRVLSPPTKRRGLVVADMCAPSGHVEKWYISKSVGEQTYHDARKLGMGDLWALGAKSRVQSTKENEFYFQKLKKREEEIRKQRKRDAKLRKKKMKEEYRKAIYSEPKTFGESLRMAAQLDSFRMLNSKKEKDRLQADIDRDQLG</sequence>
<evidence type="ECO:0000256" key="8">
    <source>
        <dbReference type="SAM" id="MobiDB-lite"/>
    </source>
</evidence>
<reference evidence="9" key="1">
    <citation type="journal article" date="2021" name="G3 (Bethesda)">
        <title>Genomic diversity, chromosomal rearrangements, and interspecies hybridization in the ogataea polymorpha species complex.</title>
        <authorList>
            <person name="Hanson S.J."/>
            <person name="Cinneide E.O."/>
            <person name="Salzberg L.I."/>
            <person name="Wolfe K.H."/>
            <person name="McGowan J."/>
            <person name="Fitzpatrick D.A."/>
            <person name="Matlin K."/>
        </authorList>
    </citation>
    <scope>NUCLEOTIDE SEQUENCE</scope>
    <source>
        <strain evidence="9">61-244</strain>
    </source>
</reference>
<dbReference type="GeneID" id="66126188"/>
<dbReference type="GO" id="GO:0006412">
    <property type="term" value="P:translation"/>
    <property type="evidence" value="ECO:0007669"/>
    <property type="project" value="InterPro"/>
</dbReference>
<dbReference type="GO" id="GO:0051536">
    <property type="term" value="F:iron-sulfur cluster binding"/>
    <property type="evidence" value="ECO:0007669"/>
    <property type="project" value="UniProtKB-KW"/>
</dbReference>
<keyword evidence="6" id="KW-0496">Mitochondrion</keyword>